<gene>
    <name evidence="1" type="ORF">BST26_20025</name>
</gene>
<dbReference type="OrthoDB" id="4618973at2"/>
<dbReference type="InterPro" id="IPR023393">
    <property type="entry name" value="START-like_dom_sf"/>
</dbReference>
<dbReference type="AlphaFoldDB" id="A0A1X0CW46"/>
<evidence type="ECO:0000313" key="1">
    <source>
        <dbReference type="EMBL" id="ORA64209.1"/>
    </source>
</evidence>
<dbReference type="STRING" id="444597.BST26_20025"/>
<reference evidence="1 2" key="1">
    <citation type="submission" date="2016-12" db="EMBL/GenBank/DDBJ databases">
        <title>The new phylogeny of genus Mycobacterium.</title>
        <authorList>
            <person name="Tortoli E."/>
            <person name="Trovato A."/>
            <person name="Cirillo D.M."/>
        </authorList>
    </citation>
    <scope>NUCLEOTIDE SEQUENCE [LARGE SCALE GENOMIC DNA]</scope>
    <source>
        <strain evidence="1 2">DSM 45130</strain>
    </source>
</reference>
<dbReference type="SUPFAM" id="SSF55961">
    <property type="entry name" value="Bet v1-like"/>
    <property type="match status" value="1"/>
</dbReference>
<dbReference type="CDD" id="cd07812">
    <property type="entry name" value="SRPBCC"/>
    <property type="match status" value="1"/>
</dbReference>
<dbReference type="Pfam" id="PF10604">
    <property type="entry name" value="Polyketide_cyc2"/>
    <property type="match status" value="1"/>
</dbReference>
<name>A0A1X0CW46_9MYCO</name>
<organism evidence="1 2">
    <name type="scientific">Mycolicibacterium insubricum</name>
    <dbReference type="NCBI Taxonomy" id="444597"/>
    <lineage>
        <taxon>Bacteria</taxon>
        <taxon>Bacillati</taxon>
        <taxon>Actinomycetota</taxon>
        <taxon>Actinomycetes</taxon>
        <taxon>Mycobacteriales</taxon>
        <taxon>Mycobacteriaceae</taxon>
        <taxon>Mycolicibacterium</taxon>
    </lineage>
</organism>
<proteinExistence type="predicted"/>
<dbReference type="InterPro" id="IPR019587">
    <property type="entry name" value="Polyketide_cyclase/dehydratase"/>
</dbReference>
<dbReference type="RefSeq" id="WP_083033535.1">
    <property type="nucleotide sequence ID" value="NZ_AP022618.1"/>
</dbReference>
<dbReference type="Gene3D" id="3.30.530.20">
    <property type="match status" value="1"/>
</dbReference>
<dbReference type="EMBL" id="MVHS01000076">
    <property type="protein sequence ID" value="ORA64209.1"/>
    <property type="molecule type" value="Genomic_DNA"/>
</dbReference>
<keyword evidence="2" id="KW-1185">Reference proteome</keyword>
<accession>A0A1X0CW46</accession>
<protein>
    <submittedName>
        <fullName evidence="1">Polyketide cyclase</fullName>
    </submittedName>
</protein>
<dbReference type="Proteomes" id="UP000192801">
    <property type="component" value="Unassembled WGS sequence"/>
</dbReference>
<evidence type="ECO:0000313" key="2">
    <source>
        <dbReference type="Proteomes" id="UP000192801"/>
    </source>
</evidence>
<comment type="caution">
    <text evidence="1">The sequence shown here is derived from an EMBL/GenBank/DDBJ whole genome shotgun (WGS) entry which is preliminary data.</text>
</comment>
<sequence length="156" mass="16976">MTPQSAPNATASVDIAADPQTVYALVTDLPTLAALAEETTEMVWKKGDSAEPGAVFTGRNRNGTKTWSTNCTVTRAVPGREFSFDVRAMGIPIAHWSYQLEATEAGSRLTESTWDRRPGWFSPLAGLLTGVSDRDTVNRQHIETTLARLKARAENP</sequence>